<proteinExistence type="predicted"/>
<gene>
    <name evidence="1" type="ORF">EAS61_07815</name>
</gene>
<dbReference type="InterPro" id="IPR015943">
    <property type="entry name" value="WD40/YVTN_repeat-like_dom_sf"/>
</dbReference>
<organism evidence="1 2">
    <name type="scientific">Bradyrhizobium zhanjiangense</name>
    <dbReference type="NCBI Taxonomy" id="1325107"/>
    <lineage>
        <taxon>Bacteria</taxon>
        <taxon>Pseudomonadati</taxon>
        <taxon>Pseudomonadota</taxon>
        <taxon>Alphaproteobacteria</taxon>
        <taxon>Hyphomicrobiales</taxon>
        <taxon>Nitrobacteraceae</taxon>
        <taxon>Bradyrhizobium</taxon>
    </lineage>
</organism>
<sequence length="294" mass="30779">MEKAMRFAVASLLLAIALGLGAAVGIMPAAAQTFTEFMLPPASRPSAITTGPDGALWFTEFTAKKIGPIPTTATVENLKLTEFAIPGSTGPLGITTGPDGALWFTEAVGDKIGRITTTGEVTEFRIPTARSGAIATGPDGALWFTYFRSKVGRMTTTGAVTEFTISPENSSPGGITSGPDGALWFTESVSGKIVRMTTDGEMTEFALPNPDAQPWGIATGPDGALWFTEASCVRQQASRCIVGNRIGRITTSGSVTEFAIPSDGSETHSITTGPDGALWFTEYYGSRIGRLVLP</sequence>
<dbReference type="GO" id="GO:0016829">
    <property type="term" value="F:lyase activity"/>
    <property type="evidence" value="ECO:0007669"/>
    <property type="project" value="UniProtKB-KW"/>
</dbReference>
<dbReference type="Gene3D" id="2.130.10.10">
    <property type="entry name" value="YVTN repeat-like/Quinoprotein amine dehydrogenase"/>
    <property type="match status" value="1"/>
</dbReference>
<dbReference type="Pfam" id="PF24684">
    <property type="entry name" value="Vgb_lyase"/>
    <property type="match status" value="2"/>
</dbReference>
<dbReference type="EMBL" id="RKMK01000005">
    <property type="protein sequence ID" value="RXH00943.1"/>
    <property type="molecule type" value="Genomic_DNA"/>
</dbReference>
<comment type="caution">
    <text evidence="1">The sequence shown here is derived from an EMBL/GenBank/DDBJ whole genome shotgun (WGS) entry which is preliminary data.</text>
</comment>
<evidence type="ECO:0000313" key="1">
    <source>
        <dbReference type="EMBL" id="RXH00943.1"/>
    </source>
</evidence>
<dbReference type="PANTHER" id="PTHR40274">
    <property type="entry name" value="VIRGINIAMYCIN B LYASE"/>
    <property type="match status" value="1"/>
</dbReference>
<dbReference type="InterPro" id="IPR051344">
    <property type="entry name" value="Vgb"/>
</dbReference>
<keyword evidence="1" id="KW-0456">Lyase</keyword>
<dbReference type="PANTHER" id="PTHR40274:SF3">
    <property type="entry name" value="VIRGINIAMYCIN B LYASE"/>
    <property type="match status" value="1"/>
</dbReference>
<dbReference type="SUPFAM" id="SSF101898">
    <property type="entry name" value="NHL repeat"/>
    <property type="match status" value="1"/>
</dbReference>
<accession>A0A4Q0QTQ2</accession>
<protein>
    <submittedName>
        <fullName evidence="1">Virginiamycin B lyase</fullName>
    </submittedName>
</protein>
<reference evidence="1 2" key="1">
    <citation type="submission" date="2018-11" db="EMBL/GenBank/DDBJ databases">
        <title>Bradyrhizobium sp. nov., isolated from effective nodules of peanut in China.</title>
        <authorList>
            <person name="Li Y."/>
        </authorList>
    </citation>
    <scope>NUCLEOTIDE SEQUENCE [LARGE SCALE GENOMIC DNA]</scope>
    <source>
        <strain evidence="1 2">CCBAU 51770</strain>
    </source>
</reference>
<evidence type="ECO:0000313" key="2">
    <source>
        <dbReference type="Proteomes" id="UP000290174"/>
    </source>
</evidence>
<dbReference type="AlphaFoldDB" id="A0A4Q0QTQ2"/>
<name>A0A4Q0QTQ2_9BRAD</name>
<dbReference type="Proteomes" id="UP000290174">
    <property type="component" value="Unassembled WGS sequence"/>
</dbReference>